<evidence type="ECO:0000313" key="2">
    <source>
        <dbReference type="Proteomes" id="UP000541444"/>
    </source>
</evidence>
<proteinExistence type="predicted"/>
<comment type="caution">
    <text evidence="1">The sequence shown here is derived from an EMBL/GenBank/DDBJ whole genome shotgun (WGS) entry which is preliminary data.</text>
</comment>
<keyword evidence="2" id="KW-1185">Reference proteome</keyword>
<gene>
    <name evidence="1" type="ORF">GIB67_031583</name>
</gene>
<evidence type="ECO:0000313" key="1">
    <source>
        <dbReference type="EMBL" id="KAF6147592.1"/>
    </source>
</evidence>
<organism evidence="1 2">
    <name type="scientific">Kingdonia uniflora</name>
    <dbReference type="NCBI Taxonomy" id="39325"/>
    <lineage>
        <taxon>Eukaryota</taxon>
        <taxon>Viridiplantae</taxon>
        <taxon>Streptophyta</taxon>
        <taxon>Embryophyta</taxon>
        <taxon>Tracheophyta</taxon>
        <taxon>Spermatophyta</taxon>
        <taxon>Magnoliopsida</taxon>
        <taxon>Ranunculales</taxon>
        <taxon>Circaeasteraceae</taxon>
        <taxon>Kingdonia</taxon>
    </lineage>
</organism>
<reference evidence="1 2" key="1">
    <citation type="journal article" date="2020" name="IScience">
        <title>Genome Sequencing of the Endangered Kingdonia uniflora (Circaeasteraceae, Ranunculales) Reveals Potential Mechanisms of Evolutionary Specialization.</title>
        <authorList>
            <person name="Sun Y."/>
            <person name="Deng T."/>
            <person name="Zhang A."/>
            <person name="Moore M.J."/>
            <person name="Landis J.B."/>
            <person name="Lin N."/>
            <person name="Zhang H."/>
            <person name="Zhang X."/>
            <person name="Huang J."/>
            <person name="Zhang X."/>
            <person name="Sun H."/>
            <person name="Wang H."/>
        </authorList>
    </citation>
    <scope>NUCLEOTIDE SEQUENCE [LARGE SCALE GENOMIC DNA]</scope>
    <source>
        <strain evidence="1">TB1705</strain>
        <tissue evidence="1">Leaf</tissue>
    </source>
</reference>
<protein>
    <submittedName>
        <fullName evidence="1">Uncharacterized protein</fullName>
    </submittedName>
</protein>
<dbReference type="AlphaFoldDB" id="A0A7J7LYC8"/>
<dbReference type="EMBL" id="JACGCM010001886">
    <property type="protein sequence ID" value="KAF6147592.1"/>
    <property type="molecule type" value="Genomic_DNA"/>
</dbReference>
<accession>A0A7J7LYC8</accession>
<sequence>MKYYKETTEREVRRAIDLVGGKDEDMSKSFQSKSDEEVAILIREVHMIDDSQLSGSLAKEDQPQSKPLSKIRKTIGGELITSPTTEEGSPVIKVAGIQEREVPIAAEVHGRRKIEEANRGFLGENVGMPQGYVMLGMGMPRHGACTSQGIMQDV</sequence>
<dbReference type="Proteomes" id="UP000541444">
    <property type="component" value="Unassembled WGS sequence"/>
</dbReference>
<name>A0A7J7LYC8_9MAGN</name>